<dbReference type="RefSeq" id="WP_120330826.1">
    <property type="nucleotide sequence ID" value="NZ_RAQQ01000019.1"/>
</dbReference>
<dbReference type="InterPro" id="IPR050109">
    <property type="entry name" value="HTH-type_TetR-like_transc_reg"/>
</dbReference>
<dbReference type="Pfam" id="PF02909">
    <property type="entry name" value="TetR_C_1"/>
    <property type="match status" value="1"/>
</dbReference>
<dbReference type="InterPro" id="IPR004111">
    <property type="entry name" value="Repressor_TetR_C"/>
</dbReference>
<evidence type="ECO:0000313" key="8">
    <source>
        <dbReference type="Proteomes" id="UP000285744"/>
    </source>
</evidence>
<gene>
    <name evidence="7" type="ORF">D7I43_24080</name>
</gene>
<keyword evidence="3" id="KW-0804">Transcription</keyword>
<dbReference type="PANTHER" id="PTHR30055:SF151">
    <property type="entry name" value="TRANSCRIPTIONAL REGULATORY PROTEIN"/>
    <property type="match status" value="1"/>
</dbReference>
<feature type="domain" description="HTH tetR-type" evidence="6">
    <location>
        <begin position="59"/>
        <end position="119"/>
    </location>
</feature>
<evidence type="ECO:0000256" key="3">
    <source>
        <dbReference type="ARBA" id="ARBA00023163"/>
    </source>
</evidence>
<proteinExistence type="predicted"/>
<evidence type="ECO:0000256" key="1">
    <source>
        <dbReference type="ARBA" id="ARBA00023015"/>
    </source>
</evidence>
<sequence length="273" mass="30150">MVGPRCAECGTELPAGSGRGRPRRYCSRGCQARAYRRRRDRGRTATSWRRAGTADGDRATGREELIRTAVRLADADGLDAVTVRAVAHRAGLTTDAVYRWTRNRDELLAAMAEHVLRAGRPRDRTRQPPRERLGRLARAEWSMYRNHPWLLTVLARTRPPTGPAVLALVDAAVEVLTAAGYDVPDAFAGYLTLSGYVQGMALLHVAERAERDAGAAAWGTWSARTLALLEQTGRTRERPWLAAVATATADPDRELDRWFEFGLARLLDGLIPA</sequence>
<comment type="caution">
    <text evidence="7">The sequence shown here is derived from an EMBL/GenBank/DDBJ whole genome shotgun (WGS) entry which is preliminary data.</text>
</comment>
<evidence type="ECO:0000256" key="5">
    <source>
        <dbReference type="SAM" id="MobiDB-lite"/>
    </source>
</evidence>
<dbReference type="Gene3D" id="1.10.357.10">
    <property type="entry name" value="Tetracycline Repressor, domain 2"/>
    <property type="match status" value="1"/>
</dbReference>
<dbReference type="GO" id="GO:0000976">
    <property type="term" value="F:transcription cis-regulatory region binding"/>
    <property type="evidence" value="ECO:0007669"/>
    <property type="project" value="TreeGrafter"/>
</dbReference>
<keyword evidence="1" id="KW-0805">Transcription regulation</keyword>
<evidence type="ECO:0000259" key="6">
    <source>
        <dbReference type="PROSITE" id="PS50977"/>
    </source>
</evidence>
<dbReference type="GO" id="GO:0003700">
    <property type="term" value="F:DNA-binding transcription factor activity"/>
    <property type="evidence" value="ECO:0007669"/>
    <property type="project" value="TreeGrafter"/>
</dbReference>
<dbReference type="SUPFAM" id="SSF48498">
    <property type="entry name" value="Tetracyclin repressor-like, C-terminal domain"/>
    <property type="match status" value="1"/>
</dbReference>
<dbReference type="Proteomes" id="UP000285744">
    <property type="component" value="Unassembled WGS sequence"/>
</dbReference>
<dbReference type="PANTHER" id="PTHR30055">
    <property type="entry name" value="HTH-TYPE TRANSCRIPTIONAL REGULATOR RUTR"/>
    <property type="match status" value="1"/>
</dbReference>
<dbReference type="InterPro" id="IPR009057">
    <property type="entry name" value="Homeodomain-like_sf"/>
</dbReference>
<dbReference type="Pfam" id="PF00440">
    <property type="entry name" value="TetR_N"/>
    <property type="match status" value="1"/>
</dbReference>
<evidence type="ECO:0000256" key="2">
    <source>
        <dbReference type="ARBA" id="ARBA00023125"/>
    </source>
</evidence>
<dbReference type="InterPro" id="IPR036271">
    <property type="entry name" value="Tet_transcr_reg_TetR-rel_C_sf"/>
</dbReference>
<organism evidence="7 8">
    <name type="scientific">Micromonospora globbae</name>
    <dbReference type="NCBI Taxonomy" id="1894969"/>
    <lineage>
        <taxon>Bacteria</taxon>
        <taxon>Bacillati</taxon>
        <taxon>Actinomycetota</taxon>
        <taxon>Actinomycetes</taxon>
        <taxon>Micromonosporales</taxon>
        <taxon>Micromonosporaceae</taxon>
        <taxon>Micromonospora</taxon>
    </lineage>
</organism>
<evidence type="ECO:0000313" key="7">
    <source>
        <dbReference type="EMBL" id="RKF24923.1"/>
    </source>
</evidence>
<dbReference type="EMBL" id="RAQQ01000019">
    <property type="protein sequence ID" value="RKF24923.1"/>
    <property type="molecule type" value="Genomic_DNA"/>
</dbReference>
<name>A0A420EW62_9ACTN</name>
<dbReference type="GO" id="GO:0045892">
    <property type="term" value="P:negative regulation of DNA-templated transcription"/>
    <property type="evidence" value="ECO:0007669"/>
    <property type="project" value="InterPro"/>
</dbReference>
<accession>A0A420EW62</accession>
<feature type="DNA-binding region" description="H-T-H motif" evidence="4">
    <location>
        <begin position="82"/>
        <end position="101"/>
    </location>
</feature>
<evidence type="ECO:0000256" key="4">
    <source>
        <dbReference type="PROSITE-ProRule" id="PRU00335"/>
    </source>
</evidence>
<feature type="region of interest" description="Disordered" evidence="5">
    <location>
        <begin position="37"/>
        <end position="58"/>
    </location>
</feature>
<dbReference type="SUPFAM" id="SSF46689">
    <property type="entry name" value="Homeodomain-like"/>
    <property type="match status" value="1"/>
</dbReference>
<dbReference type="AlphaFoldDB" id="A0A420EW62"/>
<reference evidence="7 8" key="1">
    <citation type="journal article" date="2018" name="Int. J. Syst. Evol. Microbiol.">
        <title>Micromonospora globbae sp. nov., an endophytic actinomycete isolated from roots of Globba winitii C. H. Wright.</title>
        <authorList>
            <person name="Kuncharoen N."/>
            <person name="Pittayakhajonwut P."/>
            <person name="Tanasupawat S."/>
        </authorList>
    </citation>
    <scope>NUCLEOTIDE SEQUENCE [LARGE SCALE GENOMIC DNA]</scope>
    <source>
        <strain evidence="7 8">WPS1-2</strain>
    </source>
</reference>
<dbReference type="Gene3D" id="1.10.10.60">
    <property type="entry name" value="Homeodomain-like"/>
    <property type="match status" value="1"/>
</dbReference>
<protein>
    <submittedName>
        <fullName evidence="7">TetR/AcrR family transcriptional regulator</fullName>
    </submittedName>
</protein>
<keyword evidence="2 4" id="KW-0238">DNA-binding</keyword>
<dbReference type="PROSITE" id="PS50977">
    <property type="entry name" value="HTH_TETR_2"/>
    <property type="match status" value="1"/>
</dbReference>
<dbReference type="InterPro" id="IPR001647">
    <property type="entry name" value="HTH_TetR"/>
</dbReference>